<organism evidence="2 3">
    <name type="scientific">Halococcus hamelinensis 100A6</name>
    <dbReference type="NCBI Taxonomy" id="1132509"/>
    <lineage>
        <taxon>Archaea</taxon>
        <taxon>Methanobacteriati</taxon>
        <taxon>Methanobacteriota</taxon>
        <taxon>Stenosarchaea group</taxon>
        <taxon>Halobacteria</taxon>
        <taxon>Halobacteriales</taxon>
        <taxon>Halococcaceae</taxon>
        <taxon>Halococcus</taxon>
    </lineage>
</organism>
<comment type="caution">
    <text evidence="2">The sequence shown here is derived from an EMBL/GenBank/DDBJ whole genome shotgun (WGS) entry which is preliminary data.</text>
</comment>
<dbReference type="PATRIC" id="fig|1132509.6.peg.343"/>
<accession>M0M7Y3</accession>
<name>M0M7Y3_9EURY</name>
<sequence length="108" mass="12208">MSTDDLPNGWDRIEDTDQQGGQYNPQQPIQYERDALELHLQPATNAADTDQDVWQVNAIRTEGDGPEVLREEIEGRDAAIGTAREFMEAYNERHVEGDESVDDLISSF</sequence>
<dbReference type="OrthoDB" id="211576at2157"/>
<dbReference type="Proteomes" id="UP000011566">
    <property type="component" value="Unassembled WGS sequence"/>
</dbReference>
<dbReference type="AlphaFoldDB" id="M0M7Y3"/>
<dbReference type="RefSeq" id="WP_007690128.1">
    <property type="nucleotide sequence ID" value="NZ_AJRK01000359.1"/>
</dbReference>
<dbReference type="EMBL" id="AOMB01000005">
    <property type="protein sequence ID" value="EMA41473.1"/>
    <property type="molecule type" value="Genomic_DNA"/>
</dbReference>
<proteinExistence type="predicted"/>
<gene>
    <name evidence="2" type="ORF">C447_01425</name>
</gene>
<protein>
    <submittedName>
        <fullName evidence="2">Uncharacterized protein</fullName>
    </submittedName>
</protein>
<evidence type="ECO:0000313" key="3">
    <source>
        <dbReference type="Proteomes" id="UP000011566"/>
    </source>
</evidence>
<reference evidence="2 3" key="1">
    <citation type="journal article" date="2014" name="PLoS Genet.">
        <title>Phylogenetically driven sequencing of extremely halophilic archaea reveals strategies for static and dynamic osmo-response.</title>
        <authorList>
            <person name="Becker E.A."/>
            <person name="Seitzer P.M."/>
            <person name="Tritt A."/>
            <person name="Larsen D."/>
            <person name="Krusor M."/>
            <person name="Yao A.I."/>
            <person name="Wu D."/>
            <person name="Madern D."/>
            <person name="Eisen J.A."/>
            <person name="Darling A.E."/>
            <person name="Facciotti M.T."/>
        </authorList>
    </citation>
    <scope>NUCLEOTIDE SEQUENCE [LARGE SCALE GENOMIC DNA]</scope>
    <source>
        <strain evidence="2 3">100A6</strain>
    </source>
</reference>
<keyword evidence="3" id="KW-1185">Reference proteome</keyword>
<evidence type="ECO:0000313" key="2">
    <source>
        <dbReference type="EMBL" id="EMA41473.1"/>
    </source>
</evidence>
<feature type="region of interest" description="Disordered" evidence="1">
    <location>
        <begin position="1"/>
        <end position="26"/>
    </location>
</feature>
<evidence type="ECO:0000256" key="1">
    <source>
        <dbReference type="SAM" id="MobiDB-lite"/>
    </source>
</evidence>